<feature type="domain" description="Nuclease-associated modular DNA-binding 1" evidence="1">
    <location>
        <begin position="372"/>
        <end position="394"/>
    </location>
</feature>
<dbReference type="Gene3D" id="3.10.28.10">
    <property type="entry name" value="Homing endonucleases"/>
    <property type="match status" value="2"/>
</dbReference>
<reference evidence="2 3" key="1">
    <citation type="submission" date="2020-02" db="EMBL/GenBank/DDBJ databases">
        <title>Genome assembly of a novel Clostridium senegalense strain.</title>
        <authorList>
            <person name="Gupta T.B."/>
            <person name="Jauregui R."/>
            <person name="Maclean P."/>
            <person name="Nawarathana A."/>
            <person name="Brightwell G."/>
        </authorList>
    </citation>
    <scope>NUCLEOTIDE SEQUENCE [LARGE SCALE GENOMIC DNA]</scope>
    <source>
        <strain evidence="2 3">AGRFS4</strain>
    </source>
</reference>
<sequence>MKKYIQDDSYFEKIDNERKAYWLGFLYADGCISERSENNKIVIIQLHRDDKYLLKEFLKDINSDRPIYVNKKGYVSINIGSTKMANDLIKLGCLPRKSLVLKFPSEKIVSCNLIKHFIRGYMDGDGCISTYKKIRKNRKSPIFVCEIKFIGTYDMLLGIKKFFNSDKDILINKHSPKSYQISFSGRKYRNAVDILYNDATIYLKRKKDKWDEFLNYINCIDTKKEEKESRIIVKLDNEANYIGEYTLKSLKKEFDITAILRCCEHREKHKSYKRFRWIYLDEYKEFTEKCIDIKYVLGCKKVCNIEKSKVIKTVEQYDLNKNFIRTWENAKVAADHYNTTSKAIRKVCNGERKTCCNFIWKYTEPKTSKQSKKVAQYDMDGNLIKVWNSCKEAAFFYDVTFQSIQRAISGKYKTCCGFSWKYI</sequence>
<evidence type="ECO:0000313" key="3">
    <source>
        <dbReference type="Proteomes" id="UP000481872"/>
    </source>
</evidence>
<dbReference type="Gene3D" id="1.10.10.10">
    <property type="entry name" value="Winged helix-like DNA-binding domain superfamily/Winged helix DNA-binding domain"/>
    <property type="match status" value="2"/>
</dbReference>
<dbReference type="RefSeq" id="WP_199870889.1">
    <property type="nucleotide sequence ID" value="NZ_JAAGPU010000048.1"/>
</dbReference>
<dbReference type="EMBL" id="JAAGPU010000048">
    <property type="protein sequence ID" value="NEU06507.1"/>
    <property type="molecule type" value="Genomic_DNA"/>
</dbReference>
<comment type="caution">
    <text evidence="2">The sequence shown here is derived from an EMBL/GenBank/DDBJ whole genome shotgun (WGS) entry which is preliminary data.</text>
</comment>
<proteinExistence type="predicted"/>
<dbReference type="SUPFAM" id="SSF55608">
    <property type="entry name" value="Homing endonucleases"/>
    <property type="match status" value="2"/>
</dbReference>
<dbReference type="Proteomes" id="UP000481872">
    <property type="component" value="Unassembled WGS sequence"/>
</dbReference>
<evidence type="ECO:0000259" key="1">
    <source>
        <dbReference type="Pfam" id="PF07453"/>
    </source>
</evidence>
<organism evidence="2 3">
    <name type="scientific">Clostridium senegalense</name>
    <dbReference type="NCBI Taxonomy" id="1465809"/>
    <lineage>
        <taxon>Bacteria</taxon>
        <taxon>Bacillati</taxon>
        <taxon>Bacillota</taxon>
        <taxon>Clostridia</taxon>
        <taxon>Eubacteriales</taxon>
        <taxon>Clostridiaceae</taxon>
        <taxon>Clostridium</taxon>
    </lineage>
</organism>
<protein>
    <recommendedName>
        <fullName evidence="1">Nuclease-associated modular DNA-binding 1 domain-containing protein</fullName>
    </recommendedName>
</protein>
<evidence type="ECO:0000313" key="2">
    <source>
        <dbReference type="EMBL" id="NEU06507.1"/>
    </source>
</evidence>
<feature type="domain" description="Nuclease-associated modular DNA-binding 1" evidence="1">
    <location>
        <begin position="312"/>
        <end position="345"/>
    </location>
</feature>
<dbReference type="InterPro" id="IPR010896">
    <property type="entry name" value="NUMOD1"/>
</dbReference>
<dbReference type="InterPro" id="IPR036388">
    <property type="entry name" value="WH-like_DNA-bd_sf"/>
</dbReference>
<dbReference type="InterPro" id="IPR003647">
    <property type="entry name" value="Intron_nuc_1_rpt"/>
</dbReference>
<keyword evidence="3" id="KW-1185">Reference proteome</keyword>
<gene>
    <name evidence="2" type="ORF">G3M99_17000</name>
</gene>
<dbReference type="AlphaFoldDB" id="A0A6M0H7I1"/>
<name>A0A6M0H7I1_9CLOT</name>
<dbReference type="SMART" id="SM00497">
    <property type="entry name" value="IENR1"/>
    <property type="match status" value="2"/>
</dbReference>
<dbReference type="Pfam" id="PF07453">
    <property type="entry name" value="NUMOD1"/>
    <property type="match status" value="2"/>
</dbReference>
<accession>A0A6M0H7I1</accession>
<dbReference type="InterPro" id="IPR027434">
    <property type="entry name" value="Homing_endonucl"/>
</dbReference>